<evidence type="ECO:0000313" key="4">
    <source>
        <dbReference type="RefSeq" id="XP_021329823.2"/>
    </source>
</evidence>
<dbReference type="ZFIN" id="ZDB-GENE-080612-2">
    <property type="gene designation" value="emilin3a"/>
</dbReference>
<dbReference type="PANTHER" id="PTHR34707">
    <property type="entry name" value="VIMENTIN-TYPE INTERMEDIATE FILAMENT-ASSOCIATED COILED-COIL PROTEIN"/>
    <property type="match status" value="1"/>
</dbReference>
<evidence type="ECO:0007829" key="6">
    <source>
        <dbReference type="PeptideAtlas" id="A0A8M9PS18"/>
    </source>
</evidence>
<dbReference type="GO" id="GO:0008589">
    <property type="term" value="P:regulation of smoothened signaling pathway"/>
    <property type="evidence" value="ECO:0000316"/>
    <property type="project" value="ZFIN"/>
</dbReference>
<dbReference type="KEGG" id="dre:570521"/>
<proteinExistence type="evidence at protein level"/>
<reference evidence="4" key="1">
    <citation type="submission" date="2025-08" db="UniProtKB">
        <authorList>
            <consortium name="RefSeq"/>
        </authorList>
    </citation>
    <scope>IDENTIFICATION</scope>
    <source>
        <strain evidence="4">Tuebingen</strain>
        <tissue evidence="4">Fibroblasts and whole tissue</tissue>
    </source>
</reference>
<evidence type="ECO:0000256" key="2">
    <source>
        <dbReference type="ARBA" id="ARBA00023157"/>
    </source>
</evidence>
<gene>
    <name evidence="4 5" type="primary">emilin3a</name>
</gene>
<protein>
    <submittedName>
        <fullName evidence="4">EMILIN-3</fullName>
    </submittedName>
</protein>
<keyword evidence="2" id="KW-1015">Disulfide bond</keyword>
<evidence type="ECO:0000313" key="3">
    <source>
        <dbReference type="Proteomes" id="UP000000437"/>
    </source>
</evidence>
<dbReference type="GO" id="GO:0055001">
    <property type="term" value="P:muscle cell development"/>
    <property type="evidence" value="ECO:0000316"/>
    <property type="project" value="ZFIN"/>
</dbReference>
<dbReference type="PANTHER" id="PTHR34707:SF1">
    <property type="entry name" value="VIMENTIN-TYPE INTERMEDIATE FILAMENT-ASSOCIATED COILED-COIL PROTEIN"/>
    <property type="match status" value="1"/>
</dbReference>
<accession>A0A8M9PS18</accession>
<dbReference type="PROSITE" id="PS51041">
    <property type="entry name" value="EMI"/>
    <property type="match status" value="1"/>
</dbReference>
<keyword evidence="1" id="KW-0732">Signal</keyword>
<dbReference type="RefSeq" id="XP_021329823.2">
    <property type="nucleotide sequence ID" value="XM_021474148.3"/>
</dbReference>
<dbReference type="AlphaFoldDB" id="A0A8M9PS18"/>
<dbReference type="InterPro" id="IPR011489">
    <property type="entry name" value="EMI_domain"/>
</dbReference>
<evidence type="ECO:0000313" key="5">
    <source>
        <dbReference type="ZFIN" id="ZDB-GENE-080612-2"/>
    </source>
</evidence>
<keyword evidence="6" id="KW-1267">Proteomics identification</keyword>
<organism evidence="3 4">
    <name type="scientific">Danio rerio</name>
    <name type="common">Zebrafish</name>
    <name type="synonym">Brachydanio rerio</name>
    <dbReference type="NCBI Taxonomy" id="7955"/>
    <lineage>
        <taxon>Eukaryota</taxon>
        <taxon>Metazoa</taxon>
        <taxon>Chordata</taxon>
        <taxon>Craniata</taxon>
        <taxon>Vertebrata</taxon>
        <taxon>Euteleostomi</taxon>
        <taxon>Actinopterygii</taxon>
        <taxon>Neopterygii</taxon>
        <taxon>Teleostei</taxon>
        <taxon>Ostariophysi</taxon>
        <taxon>Cypriniformes</taxon>
        <taxon>Danionidae</taxon>
        <taxon>Danioninae</taxon>
        <taxon>Danio</taxon>
    </lineage>
</organism>
<dbReference type="FunCoup" id="A0A8M9PS18">
    <property type="interactions" value="840"/>
</dbReference>
<evidence type="ECO:0000256" key="1">
    <source>
        <dbReference type="ARBA" id="ARBA00022729"/>
    </source>
</evidence>
<dbReference type="CTD" id="570521"/>
<sequence length="1047" mass="115624">MLLEKILHCFLLLWSFILTVTAFHPAANLYSFYSGPQPQSNSEKPTARHKNHCAYVVEKTVSFTVQDGAAPFMKAMKCAWGQKCPTTKYRMYYKPMYKVAYKTVTELEWKCCPGYTGVGCTEGYGMKARPLFNGPMPAQKGPMPPFKGQMPMQKGPMPPFIGPMHMQKGPSSPFKGPMPMQKGPMPPFKGPMPMQKGPMPSFKGPMPIQKGPMPSFKGPMPMQKGPMPSFKGPMPMQKGPMPSFKGPMPMQKGPVHSFKRPMSAQKGPMPSYKRPNASQKGHIPSYKGQYPHPNVNGNPWIQPQAPTNGIIGYPVPNTGPSSQDPPIESYPEHQEPEVDYPEPVIEPQDLGHDIIPEENEPVTDYQDPQPDHQTSTTVESETEPIRNAQVPSGGSETNQEHDDNNIEDERLDRIEEDVQRLSLGLETLRGTVTGLEDSLRASLREDANRMLTALISAAPSPISAPSLSRDSTVGFGDLPGGAPDIEGSDVVGHFPNLVDLTEKVTELRAELVAKSSELEKLRGAVVSQNTTLQRLSGGSVNLNQTEIQKALETMVESKMSEARVTILDGFEKRVESAEERCESRMAEVRLQCKEESLDGQDQIEQVLDIRAERLRAELQKLQAQLQDLEPEEGCCIAISGLTERVIYMEQSVEGLNESQTHLRAEIGGHKDHIDGMLEGRLAYVESKLNIAFNQEETNINKSEPDNLEVQLEGKIKALETRLLAAVEELGNVTAPTLLEGQAVPSLETEVELLRRRVEDDLDHLQKQLKSMEVLCTSACVPQPVLTGYAAPLATDEDKHEDNLKEMNEKLDLQVQKLNNLNATLYNLLVQLAKKQEEVDLQGEVTLLKVTVNSVNRSICGLQDSLGSVIKEVGHTNLTWQEREERLAQQVKGVVQLVGRQASMLGTGERKLTRLKGELHDLRRKVAGELQGCRSTALGVQKEVTEVGGRVARVEGQCGGLAHLSDDLERIRGELEKQSDGYLSHVNSTLVNHSHQLSELRDSIQNCTGTSGPSKIVATTQQTAEQHTTEPTHPRGDQFAVPTQHKGD</sequence>
<dbReference type="GO" id="GO:0048570">
    <property type="term" value="P:notochord morphogenesis"/>
    <property type="evidence" value="ECO:0000316"/>
    <property type="project" value="ZFIN"/>
</dbReference>
<dbReference type="AGR" id="ZFIN:ZDB-GENE-080612-2"/>
<dbReference type="Proteomes" id="UP000000437">
    <property type="component" value="Chromosome 8"/>
</dbReference>
<name>A0A8M9PS18_DANRE</name>
<dbReference type="Pfam" id="PF07546">
    <property type="entry name" value="EMI"/>
    <property type="match status" value="1"/>
</dbReference>
<keyword evidence="3" id="KW-1185">Reference proteome</keyword>